<organism evidence="1 2">
    <name type="scientific">Rhizobium mongolense</name>
    <dbReference type="NCBI Taxonomy" id="57676"/>
    <lineage>
        <taxon>Bacteria</taxon>
        <taxon>Pseudomonadati</taxon>
        <taxon>Pseudomonadota</taxon>
        <taxon>Alphaproteobacteria</taxon>
        <taxon>Hyphomicrobiales</taxon>
        <taxon>Rhizobiaceae</taxon>
        <taxon>Rhizobium/Agrobacterium group</taxon>
        <taxon>Rhizobium</taxon>
    </lineage>
</organism>
<protein>
    <submittedName>
        <fullName evidence="1">Uncharacterized protein</fullName>
    </submittedName>
</protein>
<accession>A0A7W6RT54</accession>
<proteinExistence type="predicted"/>
<evidence type="ECO:0000313" key="1">
    <source>
        <dbReference type="EMBL" id="MBB4278189.1"/>
    </source>
</evidence>
<name>A0A7W6RT54_9HYPH</name>
<dbReference type="AlphaFoldDB" id="A0A7W6RT54"/>
<dbReference type="RefSeq" id="WP_183929103.1">
    <property type="nucleotide sequence ID" value="NZ_JACIGM010000017.1"/>
</dbReference>
<dbReference type="Proteomes" id="UP000533641">
    <property type="component" value="Unassembled WGS sequence"/>
</dbReference>
<dbReference type="EMBL" id="JACIGM010000017">
    <property type="protein sequence ID" value="MBB4278189.1"/>
    <property type="molecule type" value="Genomic_DNA"/>
</dbReference>
<evidence type="ECO:0000313" key="2">
    <source>
        <dbReference type="Proteomes" id="UP000533641"/>
    </source>
</evidence>
<gene>
    <name evidence="1" type="ORF">GGE12_006000</name>
</gene>
<reference evidence="1 2" key="1">
    <citation type="submission" date="2020-08" db="EMBL/GenBank/DDBJ databases">
        <title>Genomic Encyclopedia of Type Strains, Phase IV (KMG-V): Genome sequencing to study the core and pangenomes of soil and plant-associated prokaryotes.</title>
        <authorList>
            <person name="Whitman W."/>
        </authorList>
    </citation>
    <scope>NUCLEOTIDE SEQUENCE [LARGE SCALE GENOMIC DNA]</scope>
    <source>
        <strain evidence="1 2">SEMIA 402</strain>
    </source>
</reference>
<comment type="caution">
    <text evidence="1">The sequence shown here is derived from an EMBL/GenBank/DDBJ whole genome shotgun (WGS) entry which is preliminary data.</text>
</comment>
<sequence length="65" mass="7100">MENLGRIRHCKGFRVEGAGQRTTAFAAMTRAIADDKNDDEIFVSLHLLLGLFGVLPGPLTDICAR</sequence>